<gene>
    <name evidence="1" type="ORF">C7B64_13330</name>
</gene>
<evidence type="ECO:0000313" key="1">
    <source>
        <dbReference type="EMBL" id="PSB02418.1"/>
    </source>
</evidence>
<evidence type="ECO:0000313" key="2">
    <source>
        <dbReference type="Proteomes" id="UP000238762"/>
    </source>
</evidence>
<reference evidence="1 2" key="1">
    <citation type="submission" date="2018-02" db="EMBL/GenBank/DDBJ databases">
        <authorList>
            <person name="Cohen D.B."/>
            <person name="Kent A.D."/>
        </authorList>
    </citation>
    <scope>NUCLEOTIDE SEQUENCE [LARGE SCALE GENOMIC DNA]</scope>
    <source>
        <strain evidence="1 2">CCAP 1448/3</strain>
    </source>
</reference>
<dbReference type="EMBL" id="PVWJ01000061">
    <property type="protein sequence ID" value="PSB02418.1"/>
    <property type="molecule type" value="Genomic_DNA"/>
</dbReference>
<reference evidence="1 2" key="2">
    <citation type="submission" date="2018-03" db="EMBL/GenBank/DDBJ databases">
        <title>The ancient ancestry and fast evolution of plastids.</title>
        <authorList>
            <person name="Moore K.R."/>
            <person name="Magnabosco C."/>
            <person name="Momper L."/>
            <person name="Gold D.A."/>
            <person name="Bosak T."/>
            <person name="Fournier G.P."/>
        </authorList>
    </citation>
    <scope>NUCLEOTIDE SEQUENCE [LARGE SCALE GENOMIC DNA]</scope>
    <source>
        <strain evidence="1 2">CCAP 1448/3</strain>
    </source>
</reference>
<organism evidence="1 2">
    <name type="scientific">Merismopedia glauca CCAP 1448/3</name>
    <dbReference type="NCBI Taxonomy" id="1296344"/>
    <lineage>
        <taxon>Bacteria</taxon>
        <taxon>Bacillati</taxon>
        <taxon>Cyanobacteriota</taxon>
        <taxon>Cyanophyceae</taxon>
        <taxon>Synechococcales</taxon>
        <taxon>Merismopediaceae</taxon>
        <taxon>Merismopedia</taxon>
    </lineage>
</organism>
<sequence>MLGTGVAFGLGVGFKKKFKGKVSQKADS</sequence>
<protein>
    <submittedName>
        <fullName evidence="1">Uncharacterized protein</fullName>
    </submittedName>
</protein>
<dbReference type="AlphaFoldDB" id="A0A2T1C2L4"/>
<proteinExistence type="predicted"/>
<keyword evidence="2" id="KW-1185">Reference proteome</keyword>
<dbReference type="Proteomes" id="UP000238762">
    <property type="component" value="Unassembled WGS sequence"/>
</dbReference>
<accession>A0A2T1C2L4</accession>
<name>A0A2T1C2L4_9CYAN</name>
<comment type="caution">
    <text evidence="1">The sequence shown here is derived from an EMBL/GenBank/DDBJ whole genome shotgun (WGS) entry which is preliminary data.</text>
</comment>